<dbReference type="PANTHER" id="PTHR38784">
    <property type="entry name" value="SUCROSE PHOSPHORYLASE"/>
    <property type="match status" value="1"/>
</dbReference>
<dbReference type="OrthoDB" id="5293309at2"/>
<evidence type="ECO:0000313" key="1">
    <source>
        <dbReference type="EMBL" id="ARU03570.1"/>
    </source>
</evidence>
<dbReference type="InterPro" id="IPR038590">
    <property type="entry name" value="YaeQ_sf"/>
</dbReference>
<accession>A0A1Y0EJD3</accession>
<reference evidence="1 2" key="1">
    <citation type="submission" date="2017-05" db="EMBL/GenBank/DDBJ databases">
        <authorList>
            <person name="Song R."/>
            <person name="Chenine A.L."/>
            <person name="Ruprecht R.M."/>
        </authorList>
    </citation>
    <scope>NUCLEOTIDE SEQUENCE [LARGE SCALE GENOMIC DNA]</scope>
    <source>
        <strain evidence="1 2">DSM 26136</strain>
    </source>
</reference>
<dbReference type="AlphaFoldDB" id="A0A1Y0EJD3"/>
<keyword evidence="2" id="KW-1185">Reference proteome</keyword>
<dbReference type="RefSeq" id="WP_087276417.1">
    <property type="nucleotide sequence ID" value="NZ_CP021455.1"/>
</dbReference>
<dbReference type="Pfam" id="PF07152">
    <property type="entry name" value="YaeQ"/>
    <property type="match status" value="1"/>
</dbReference>
<evidence type="ECO:0008006" key="3">
    <source>
        <dbReference type="Google" id="ProtNLM"/>
    </source>
</evidence>
<sequence>MALSATIFKCTLSVADVDHGYYAEHALTLARHPSETDERMMVRLAALAFHAHAVQTVCQGDGDIGFGAGLSSPEDPDVRLVDFTGRKRLWIEVGQPLDKPLLKASQQSDAVAVYAYSHQAEIWWKAEQAKISRLSKVNVWRIPTEQSQALAALAERSMQLQATIQDGAALISRGSQTVTVEPERWQEASSR</sequence>
<dbReference type="Proteomes" id="UP000196138">
    <property type="component" value="Chromosome"/>
</dbReference>
<dbReference type="InterPro" id="IPR011335">
    <property type="entry name" value="Restrct_endonuc-II-like"/>
</dbReference>
<evidence type="ECO:0000313" key="2">
    <source>
        <dbReference type="Proteomes" id="UP000196138"/>
    </source>
</evidence>
<gene>
    <name evidence="1" type="ORF">CCO03_01700</name>
</gene>
<dbReference type="PIRSF" id="PIRSF011484">
    <property type="entry name" value="YaeQ"/>
    <property type="match status" value="1"/>
</dbReference>
<name>A0A1Y0EJD3_9BURK</name>
<dbReference type="Gene3D" id="3.10.640.10">
    <property type="entry name" value="Restriction endonuclease-like alpha-beta roll domain"/>
    <property type="match status" value="1"/>
</dbReference>
<protein>
    <recommendedName>
        <fullName evidence="3">YaeQ family protein</fullName>
    </recommendedName>
</protein>
<organism evidence="1 2">
    <name type="scientific">Comamonas serinivorans</name>
    <dbReference type="NCBI Taxonomy" id="1082851"/>
    <lineage>
        <taxon>Bacteria</taxon>
        <taxon>Pseudomonadati</taxon>
        <taxon>Pseudomonadota</taxon>
        <taxon>Betaproteobacteria</taxon>
        <taxon>Burkholderiales</taxon>
        <taxon>Comamonadaceae</taxon>
        <taxon>Comamonas</taxon>
    </lineage>
</organism>
<proteinExistence type="predicted"/>
<dbReference type="KEGG" id="cser:CCO03_01700"/>
<dbReference type="SMART" id="SM01322">
    <property type="entry name" value="YaeQ"/>
    <property type="match status" value="1"/>
</dbReference>
<dbReference type="PANTHER" id="PTHR38784:SF1">
    <property type="entry name" value="SUCROSE PHOSPHORYLASE"/>
    <property type="match status" value="1"/>
</dbReference>
<dbReference type="InterPro" id="IPR009822">
    <property type="entry name" value="YaeQ"/>
</dbReference>
<dbReference type="EMBL" id="CP021455">
    <property type="protein sequence ID" value="ARU03570.1"/>
    <property type="molecule type" value="Genomic_DNA"/>
</dbReference>
<dbReference type="SUPFAM" id="SSF52980">
    <property type="entry name" value="Restriction endonuclease-like"/>
    <property type="match status" value="1"/>
</dbReference>